<keyword evidence="1" id="KW-0175">Coiled coil</keyword>
<dbReference type="STRING" id="569.A6V27_11140"/>
<name>A0A1C6Z440_HAFAL</name>
<reference evidence="3 4" key="1">
    <citation type="submission" date="2016-09" db="EMBL/GenBank/DDBJ databases">
        <authorList>
            <person name="Capua I."/>
            <person name="De Benedictis P."/>
            <person name="Joannis T."/>
            <person name="Lombin L.H."/>
            <person name="Cattoli G."/>
        </authorList>
    </citation>
    <scope>NUCLEOTIDE SEQUENCE [LARGE SCALE GENOMIC DNA]</scope>
    <source>
        <strain evidence="3 4">GB001</strain>
    </source>
</reference>
<feature type="region of interest" description="Disordered" evidence="2">
    <location>
        <begin position="217"/>
        <end position="260"/>
    </location>
</feature>
<evidence type="ECO:0000256" key="1">
    <source>
        <dbReference type="SAM" id="Coils"/>
    </source>
</evidence>
<feature type="compositionally biased region" description="Polar residues" evidence="2">
    <location>
        <begin position="219"/>
        <end position="232"/>
    </location>
</feature>
<evidence type="ECO:0000313" key="4">
    <source>
        <dbReference type="Proteomes" id="UP000094844"/>
    </source>
</evidence>
<dbReference type="Proteomes" id="UP000094844">
    <property type="component" value="Unassembled WGS sequence"/>
</dbReference>
<feature type="compositionally biased region" description="Low complexity" evidence="2">
    <location>
        <begin position="233"/>
        <end position="245"/>
    </location>
</feature>
<protein>
    <recommendedName>
        <fullName evidence="5">DUF2076 domain-containing protein</fullName>
    </recommendedName>
</protein>
<dbReference type="AlphaFoldDB" id="A0A1C6Z440"/>
<organism evidence="3 4">
    <name type="scientific">Hafnia alvei</name>
    <dbReference type="NCBI Taxonomy" id="569"/>
    <lineage>
        <taxon>Bacteria</taxon>
        <taxon>Pseudomonadati</taxon>
        <taxon>Pseudomonadota</taxon>
        <taxon>Gammaproteobacteria</taxon>
        <taxon>Enterobacterales</taxon>
        <taxon>Hafniaceae</taxon>
        <taxon>Hafnia</taxon>
    </lineage>
</organism>
<evidence type="ECO:0000313" key="3">
    <source>
        <dbReference type="EMBL" id="SCM53867.1"/>
    </source>
</evidence>
<dbReference type="RefSeq" id="WP_072309663.1">
    <property type="nucleotide sequence ID" value="NZ_FMIQ01000062.1"/>
</dbReference>
<accession>A0A1C6Z440</accession>
<dbReference type="OrthoDB" id="122910at2"/>
<gene>
    <name evidence="3" type="ORF">BN1044_03362</name>
</gene>
<feature type="compositionally biased region" description="Acidic residues" evidence="2">
    <location>
        <begin position="246"/>
        <end position="260"/>
    </location>
</feature>
<sequence>MSDEQSVEQRVISGLFSRLQQAEAGSGPRDAQAERLIQEYIAKQPAAPYYMAQAMLVQEAAIKRLNDQVNALQQQVTQLQSQPKQNSGGFLAGLFGGGSTNATESRPAAVSNSGSLPIPGAANYSNNQYANNQYANNQYANNANSGYAPAASRGGSSFLSGALQTAAGVAGGVVIADMLTGMFHNSRPEEIVNVVEENTIAQPDAAQADATQSDIMQPDLQNADWQDDASNQNGQDSGFFDSGFGSDDDGYNNNDDDSFF</sequence>
<evidence type="ECO:0000256" key="2">
    <source>
        <dbReference type="SAM" id="MobiDB-lite"/>
    </source>
</evidence>
<dbReference type="EMBL" id="FMIQ01000062">
    <property type="protein sequence ID" value="SCM53867.1"/>
    <property type="molecule type" value="Genomic_DNA"/>
</dbReference>
<proteinExistence type="predicted"/>
<feature type="coiled-coil region" evidence="1">
    <location>
        <begin position="55"/>
        <end position="82"/>
    </location>
</feature>
<dbReference type="InterPro" id="IPR018648">
    <property type="entry name" value="DUF2076"/>
</dbReference>
<evidence type="ECO:0008006" key="5">
    <source>
        <dbReference type="Google" id="ProtNLM"/>
    </source>
</evidence>
<dbReference type="Pfam" id="PF09849">
    <property type="entry name" value="DUF2076"/>
    <property type="match status" value="1"/>
</dbReference>